<evidence type="ECO:0000256" key="5">
    <source>
        <dbReference type="ARBA" id="ARBA00022840"/>
    </source>
</evidence>
<dbReference type="InterPro" id="IPR051055">
    <property type="entry name" value="PIF1_helicase"/>
</dbReference>
<comment type="cofactor">
    <cofactor evidence="9">
        <name>Mg(2+)</name>
        <dbReference type="ChEBI" id="CHEBI:18420"/>
    </cofactor>
</comment>
<dbReference type="Gene3D" id="3.40.50.300">
    <property type="entry name" value="P-loop containing nucleotide triphosphate hydrolases"/>
    <property type="match status" value="1"/>
</dbReference>
<dbReference type="InterPro" id="IPR003593">
    <property type="entry name" value="AAA+_ATPase"/>
</dbReference>
<dbReference type="GO" id="GO:0006281">
    <property type="term" value="P:DNA repair"/>
    <property type="evidence" value="ECO:0007669"/>
    <property type="project" value="UniProtKB-KW"/>
</dbReference>
<evidence type="ECO:0000313" key="12">
    <source>
        <dbReference type="Proteomes" id="UP000008311"/>
    </source>
</evidence>
<protein>
    <recommendedName>
        <fullName evidence="9">ATP-dependent DNA helicase</fullName>
        <ecNumber evidence="9">5.6.2.3</ecNumber>
    </recommendedName>
</protein>
<reference evidence="12" key="1">
    <citation type="journal article" date="2010" name="Nat. Biotechnol.">
        <title>Draft genome sequence of the oilseed species Ricinus communis.</title>
        <authorList>
            <person name="Chan A.P."/>
            <person name="Crabtree J."/>
            <person name="Zhao Q."/>
            <person name="Lorenzi H."/>
            <person name="Orvis J."/>
            <person name="Puiu D."/>
            <person name="Melake-Berhan A."/>
            <person name="Jones K.M."/>
            <person name="Redman J."/>
            <person name="Chen G."/>
            <person name="Cahoon E.B."/>
            <person name="Gedil M."/>
            <person name="Stanke M."/>
            <person name="Haas B.J."/>
            <person name="Wortman J.R."/>
            <person name="Fraser-Liggett C.M."/>
            <person name="Ravel J."/>
            <person name="Rabinowicz P.D."/>
        </authorList>
    </citation>
    <scope>NUCLEOTIDE SEQUENCE [LARGE SCALE GENOMIC DNA]</scope>
    <source>
        <strain evidence="12">cv. Hale</strain>
    </source>
</reference>
<keyword evidence="3 9" id="KW-0378">Hydrolase</keyword>
<dbReference type="AlphaFoldDB" id="B9S328"/>
<evidence type="ECO:0000256" key="9">
    <source>
        <dbReference type="RuleBase" id="RU363044"/>
    </source>
</evidence>
<dbReference type="GO" id="GO:0016887">
    <property type="term" value="F:ATP hydrolysis activity"/>
    <property type="evidence" value="ECO:0007669"/>
    <property type="project" value="RHEA"/>
</dbReference>
<dbReference type="STRING" id="3988.B9S328"/>
<feature type="domain" description="AAA+ ATPase" evidence="10">
    <location>
        <begin position="53"/>
        <end position="193"/>
    </location>
</feature>
<sequence length="512" mass="56821">MMTRAIAVFRTFSAKTGSKIPKTAQSGYKKKTGNKPRIKWTEEHKGILDYVIRGKSVFITGSAGTGKTVLLGHIISILKRAHGSSGVVVTASTGSAACAIKGQTLHSFAGFGIGDGDPKALLERVVRNSRACKRWNQVKVLVVDEISMIGGNTFDTLEFIARQIRGSNNVWGGIQLIVSGDFFQLPLVLKKSNPSGKEFAFEADCWNRSFHAQVEITKVFRQTDPQLINLLQGIRKGVIDTEDLKLLEQCCSNNEPDPSAVRLYPRIEDVNKVNEKRLKSLGEKIVAYKAVDGGTRKELLKQGMAQDQLEICKGARVMLIKNLHVWSKLCNGATGTVIGFVEPYDDVIDLFPDNLLPVIKFDSGKVTVIKPQKWECYEGDDFVAWRSQLPLRLAYALSIHKCQGMTIDCLYTDLSRSFIYGMVYAVLSRGRTMKGIQLSGFEPSMIKANPKVLHFYDQLSSKQCTEAGDVDDVTYKKKVSNSKVLGHSDKTSIEGRKCHFSLSKFLEKLYSS</sequence>
<dbReference type="Pfam" id="PF05970">
    <property type="entry name" value="PIF1"/>
    <property type="match status" value="1"/>
</dbReference>
<comment type="similarity">
    <text evidence="9">Belongs to the helicase family.</text>
</comment>
<evidence type="ECO:0000256" key="1">
    <source>
        <dbReference type="ARBA" id="ARBA00022741"/>
    </source>
</evidence>
<evidence type="ECO:0000256" key="8">
    <source>
        <dbReference type="ARBA" id="ARBA00023235"/>
    </source>
</evidence>
<keyword evidence="9" id="KW-0233">DNA recombination</keyword>
<evidence type="ECO:0000259" key="10">
    <source>
        <dbReference type="SMART" id="SM00382"/>
    </source>
</evidence>
<evidence type="ECO:0000256" key="3">
    <source>
        <dbReference type="ARBA" id="ARBA00022801"/>
    </source>
</evidence>
<dbReference type="CDD" id="cd18037">
    <property type="entry name" value="DEXSc_Pif1_like"/>
    <property type="match status" value="1"/>
</dbReference>
<gene>
    <name evidence="11" type="ORF">RCOM_1195020</name>
</gene>
<dbReference type="Proteomes" id="UP000008311">
    <property type="component" value="Unassembled WGS sequence"/>
</dbReference>
<keyword evidence="2 9" id="KW-0227">DNA damage</keyword>
<organism evidence="11 12">
    <name type="scientific">Ricinus communis</name>
    <name type="common">Castor bean</name>
    <dbReference type="NCBI Taxonomy" id="3988"/>
    <lineage>
        <taxon>Eukaryota</taxon>
        <taxon>Viridiplantae</taxon>
        <taxon>Streptophyta</taxon>
        <taxon>Embryophyta</taxon>
        <taxon>Tracheophyta</taxon>
        <taxon>Spermatophyta</taxon>
        <taxon>Magnoliopsida</taxon>
        <taxon>eudicotyledons</taxon>
        <taxon>Gunneridae</taxon>
        <taxon>Pentapetalae</taxon>
        <taxon>rosids</taxon>
        <taxon>fabids</taxon>
        <taxon>Malpighiales</taxon>
        <taxon>Euphorbiaceae</taxon>
        <taxon>Acalyphoideae</taxon>
        <taxon>Acalypheae</taxon>
        <taxon>Ricinus</taxon>
    </lineage>
</organism>
<dbReference type="GO" id="GO:0005524">
    <property type="term" value="F:ATP binding"/>
    <property type="evidence" value="ECO:0007669"/>
    <property type="project" value="UniProtKB-KW"/>
</dbReference>
<keyword evidence="1 9" id="KW-0547">Nucleotide-binding</keyword>
<dbReference type="GO" id="GO:0043139">
    <property type="term" value="F:5'-3' DNA helicase activity"/>
    <property type="evidence" value="ECO:0000318"/>
    <property type="project" value="GO_Central"/>
</dbReference>
<dbReference type="PANTHER" id="PTHR47642:SF5">
    <property type="entry name" value="ATP-DEPENDENT DNA HELICASE"/>
    <property type="match status" value="1"/>
</dbReference>
<dbReference type="eggNOG" id="KOG0987">
    <property type="taxonomic scope" value="Eukaryota"/>
</dbReference>
<keyword evidence="7 9" id="KW-0234">DNA repair</keyword>
<evidence type="ECO:0000313" key="11">
    <source>
        <dbReference type="EMBL" id="EEF42013.1"/>
    </source>
</evidence>
<dbReference type="InterPro" id="IPR027417">
    <property type="entry name" value="P-loop_NTPase"/>
</dbReference>
<dbReference type="EMBL" id="EQ973855">
    <property type="protein sequence ID" value="EEF42013.1"/>
    <property type="molecule type" value="Genomic_DNA"/>
</dbReference>
<accession>B9S328</accession>
<comment type="catalytic activity">
    <reaction evidence="9">
        <text>ATP + H2O = ADP + phosphate + H(+)</text>
        <dbReference type="Rhea" id="RHEA:13065"/>
        <dbReference type="ChEBI" id="CHEBI:15377"/>
        <dbReference type="ChEBI" id="CHEBI:15378"/>
        <dbReference type="ChEBI" id="CHEBI:30616"/>
        <dbReference type="ChEBI" id="CHEBI:43474"/>
        <dbReference type="ChEBI" id="CHEBI:456216"/>
        <dbReference type="EC" id="5.6.2.3"/>
    </reaction>
</comment>
<evidence type="ECO:0000256" key="2">
    <source>
        <dbReference type="ARBA" id="ARBA00022763"/>
    </source>
</evidence>
<keyword evidence="8" id="KW-0413">Isomerase</keyword>
<keyword evidence="4 9" id="KW-0347">Helicase</keyword>
<dbReference type="GO" id="GO:0006310">
    <property type="term" value="P:DNA recombination"/>
    <property type="evidence" value="ECO:0007669"/>
    <property type="project" value="UniProtKB-KW"/>
</dbReference>
<dbReference type="InParanoid" id="B9S328"/>
<dbReference type="Pfam" id="PF21530">
    <property type="entry name" value="Pif1_2B_dom"/>
    <property type="match status" value="1"/>
</dbReference>
<evidence type="ECO:0000256" key="4">
    <source>
        <dbReference type="ARBA" id="ARBA00022806"/>
    </source>
</evidence>
<dbReference type="InterPro" id="IPR010285">
    <property type="entry name" value="DNA_helicase_pif1-like_DEAD"/>
</dbReference>
<proteinExistence type="inferred from homology"/>
<dbReference type="CDD" id="cd18809">
    <property type="entry name" value="SF1_C_RecD"/>
    <property type="match status" value="1"/>
</dbReference>
<keyword evidence="5 9" id="KW-0067">ATP-binding</keyword>
<dbReference type="EC" id="5.6.2.3" evidence="9"/>
<keyword evidence="6" id="KW-0238">DNA-binding</keyword>
<keyword evidence="12" id="KW-1185">Reference proteome</keyword>
<dbReference type="InterPro" id="IPR049163">
    <property type="entry name" value="Pif1-like_2B_dom"/>
</dbReference>
<dbReference type="KEGG" id="rcu:8277822"/>
<dbReference type="SMART" id="SM00382">
    <property type="entry name" value="AAA"/>
    <property type="match status" value="1"/>
</dbReference>
<dbReference type="SUPFAM" id="SSF52540">
    <property type="entry name" value="P-loop containing nucleoside triphosphate hydrolases"/>
    <property type="match status" value="2"/>
</dbReference>
<dbReference type="GO" id="GO:0000723">
    <property type="term" value="P:telomere maintenance"/>
    <property type="evidence" value="ECO:0007669"/>
    <property type="project" value="InterPro"/>
</dbReference>
<dbReference type="OrthoDB" id="272985at2759"/>
<evidence type="ECO:0000256" key="7">
    <source>
        <dbReference type="ARBA" id="ARBA00023204"/>
    </source>
</evidence>
<name>B9S328_RICCO</name>
<evidence type="ECO:0000256" key="6">
    <source>
        <dbReference type="ARBA" id="ARBA00023125"/>
    </source>
</evidence>
<dbReference type="PANTHER" id="PTHR47642">
    <property type="entry name" value="ATP-DEPENDENT DNA HELICASE"/>
    <property type="match status" value="1"/>
</dbReference>